<dbReference type="STRING" id="5364.A0A5C3NCI4"/>
<evidence type="ECO:0000313" key="2">
    <source>
        <dbReference type="EMBL" id="TFK54577.1"/>
    </source>
</evidence>
<keyword evidence="1" id="KW-0732">Signal</keyword>
<dbReference type="AlphaFoldDB" id="A0A5C3NCI4"/>
<dbReference type="Proteomes" id="UP000305948">
    <property type="component" value="Unassembled WGS sequence"/>
</dbReference>
<reference evidence="2 3" key="1">
    <citation type="journal article" date="2019" name="Nat. Ecol. Evol.">
        <title>Megaphylogeny resolves global patterns of mushroom evolution.</title>
        <authorList>
            <person name="Varga T."/>
            <person name="Krizsan K."/>
            <person name="Foldi C."/>
            <person name="Dima B."/>
            <person name="Sanchez-Garcia M."/>
            <person name="Sanchez-Ramirez S."/>
            <person name="Szollosi G.J."/>
            <person name="Szarkandi J.G."/>
            <person name="Papp V."/>
            <person name="Albert L."/>
            <person name="Andreopoulos W."/>
            <person name="Angelini C."/>
            <person name="Antonin V."/>
            <person name="Barry K.W."/>
            <person name="Bougher N.L."/>
            <person name="Buchanan P."/>
            <person name="Buyck B."/>
            <person name="Bense V."/>
            <person name="Catcheside P."/>
            <person name="Chovatia M."/>
            <person name="Cooper J."/>
            <person name="Damon W."/>
            <person name="Desjardin D."/>
            <person name="Finy P."/>
            <person name="Geml J."/>
            <person name="Haridas S."/>
            <person name="Hughes K."/>
            <person name="Justo A."/>
            <person name="Karasinski D."/>
            <person name="Kautmanova I."/>
            <person name="Kiss B."/>
            <person name="Kocsube S."/>
            <person name="Kotiranta H."/>
            <person name="LaButti K.M."/>
            <person name="Lechner B.E."/>
            <person name="Liimatainen K."/>
            <person name="Lipzen A."/>
            <person name="Lukacs Z."/>
            <person name="Mihaltcheva S."/>
            <person name="Morgado L.N."/>
            <person name="Niskanen T."/>
            <person name="Noordeloos M.E."/>
            <person name="Ohm R.A."/>
            <person name="Ortiz-Santana B."/>
            <person name="Ovrebo C."/>
            <person name="Racz N."/>
            <person name="Riley R."/>
            <person name="Savchenko A."/>
            <person name="Shiryaev A."/>
            <person name="Soop K."/>
            <person name="Spirin V."/>
            <person name="Szebenyi C."/>
            <person name="Tomsovsky M."/>
            <person name="Tulloss R.E."/>
            <person name="Uehling J."/>
            <person name="Grigoriev I.V."/>
            <person name="Vagvolgyi C."/>
            <person name="Papp T."/>
            <person name="Martin F.M."/>
            <person name="Miettinen O."/>
            <person name="Hibbett D.S."/>
            <person name="Nagy L.G."/>
        </authorList>
    </citation>
    <scope>NUCLEOTIDE SEQUENCE [LARGE SCALE GENOMIC DNA]</scope>
    <source>
        <strain evidence="2 3">OMC1185</strain>
    </source>
</reference>
<protein>
    <submittedName>
        <fullName evidence="2">Uncharacterized protein</fullName>
    </submittedName>
</protein>
<sequence length="102" mass="11381">MSMVRVHVTCQHALCFARFPMLPSVLFLTLLSFAAASPDVLRVPLTKRVPKLSRRANPLDTYAAAASHLRAKYGFVNSTAARRKRANSAEEQIIDQVRSTRL</sequence>
<organism evidence="2 3">
    <name type="scientific">Heliocybe sulcata</name>
    <dbReference type="NCBI Taxonomy" id="5364"/>
    <lineage>
        <taxon>Eukaryota</taxon>
        <taxon>Fungi</taxon>
        <taxon>Dikarya</taxon>
        <taxon>Basidiomycota</taxon>
        <taxon>Agaricomycotina</taxon>
        <taxon>Agaricomycetes</taxon>
        <taxon>Gloeophyllales</taxon>
        <taxon>Gloeophyllaceae</taxon>
        <taxon>Heliocybe</taxon>
    </lineage>
</organism>
<proteinExistence type="predicted"/>
<gene>
    <name evidence="2" type="ORF">OE88DRAFT_1209144</name>
</gene>
<evidence type="ECO:0000313" key="3">
    <source>
        <dbReference type="Proteomes" id="UP000305948"/>
    </source>
</evidence>
<keyword evidence="3" id="KW-1185">Reference proteome</keyword>
<evidence type="ECO:0000256" key="1">
    <source>
        <dbReference type="SAM" id="SignalP"/>
    </source>
</evidence>
<dbReference type="EMBL" id="ML213506">
    <property type="protein sequence ID" value="TFK54577.1"/>
    <property type="molecule type" value="Genomic_DNA"/>
</dbReference>
<feature type="chain" id="PRO_5022770028" evidence="1">
    <location>
        <begin position="37"/>
        <end position="102"/>
    </location>
</feature>
<accession>A0A5C3NCI4</accession>
<feature type="signal peptide" evidence="1">
    <location>
        <begin position="1"/>
        <end position="36"/>
    </location>
</feature>
<name>A0A5C3NCI4_9AGAM</name>